<evidence type="ECO:0000256" key="1">
    <source>
        <dbReference type="SAM" id="Phobius"/>
    </source>
</evidence>
<organism evidence="3 4">
    <name type="scientific">Pyrrhoderma noxium</name>
    <dbReference type="NCBI Taxonomy" id="2282107"/>
    <lineage>
        <taxon>Eukaryota</taxon>
        <taxon>Fungi</taxon>
        <taxon>Dikarya</taxon>
        <taxon>Basidiomycota</taxon>
        <taxon>Agaricomycotina</taxon>
        <taxon>Agaricomycetes</taxon>
        <taxon>Hymenochaetales</taxon>
        <taxon>Hymenochaetaceae</taxon>
        <taxon>Pyrrhoderma</taxon>
    </lineage>
</organism>
<dbReference type="InterPro" id="IPR051091">
    <property type="entry name" value="O-Glucosyltr/Glycosyltrsf_90"/>
</dbReference>
<keyword evidence="1" id="KW-0812">Transmembrane</keyword>
<sequence length="740" mass="85656">MTVNVVAYSVPLFSCTPRKELNEANSVGHAIISGNSTRSREAYPYLQLGAQLRAETRQCLIAVELDSREDTYILMRHSYGTALFIVPRRRIRLTTLCIFILIVIAFPFFHANPRASHDVLFGDNQRLSRYLEVVTPWTKPAPTQIPMDGNANKGLQPDNQAKLALPVQEDIEDRWGLEESYDEDLNNLPKHTLNGNGLLITNPDGAHPIYELTRRAKFEWSRKHRRASKTLRQAVDEYKRRYGRLPPRGFDHWWEYVQKHEIQLPDEYDQIYRDLEPYWGVHPEDLQELQLDWEAHQDTYTIGKVHENSIVTILNVSVSRQNEDRLKEFLAVGAKPHSDLLRDVYQYIPPFRATFSPHDAPNQVQDWVWRRATTEAAKKGNYVRSGDLPPQERTGWSVACPRDSPLYLNPPDKDDTPTHQSEKTFIFDHRASMDPCYNPQLIMTHGNFISHGAGPGPDRFPAPQFSYSSTLLHADIRTTSLAQSSEFSEDDPRWEDKDDDRLFWRGSPTGMWHHDGVNWRQSQRVRLVNYTGETMDGKLLDPNSDFFYVTYLTPTESADIPVGKPDSFARYRLNDAFMDVKFTGAISGCEANVCSIFSRELPWGNRIEAGAYGAGRYKYLMDVDGNGWSSRFRRLISSHSLVFKSTIYPEWWTDRIQPWLHYVPIQVDYSDLYDALVFFAGDQSGEGAHEGMAKEIAEAGRYWARSYWRDEDITAYMFRLWLEYARVMSLNRDEMYFDLP</sequence>
<evidence type="ECO:0000313" key="3">
    <source>
        <dbReference type="EMBL" id="PAV19873.1"/>
    </source>
</evidence>
<dbReference type="EMBL" id="NBII01000004">
    <property type="protein sequence ID" value="PAV19873.1"/>
    <property type="molecule type" value="Genomic_DNA"/>
</dbReference>
<feature type="transmembrane region" description="Helical" evidence="1">
    <location>
        <begin position="93"/>
        <end position="111"/>
    </location>
</feature>
<keyword evidence="1" id="KW-1133">Transmembrane helix</keyword>
<dbReference type="GO" id="GO:0016740">
    <property type="term" value="F:transferase activity"/>
    <property type="evidence" value="ECO:0007669"/>
    <property type="project" value="UniProtKB-KW"/>
</dbReference>
<evidence type="ECO:0000259" key="2">
    <source>
        <dbReference type="SMART" id="SM00672"/>
    </source>
</evidence>
<gene>
    <name evidence="3" type="ORF">PNOK_0480700</name>
</gene>
<dbReference type="Pfam" id="PF05686">
    <property type="entry name" value="Glyco_transf_90"/>
    <property type="match status" value="1"/>
</dbReference>
<dbReference type="SMART" id="SM00672">
    <property type="entry name" value="CAP10"/>
    <property type="match status" value="1"/>
</dbReference>
<feature type="domain" description="Glycosyl transferase CAP10" evidence="2">
    <location>
        <begin position="425"/>
        <end position="731"/>
    </location>
</feature>
<name>A0A286UJR9_9AGAM</name>
<dbReference type="PANTHER" id="PTHR12203">
    <property type="entry name" value="KDEL LYS-ASP-GLU-LEU CONTAINING - RELATED"/>
    <property type="match status" value="1"/>
</dbReference>
<reference evidence="3 4" key="1">
    <citation type="journal article" date="2017" name="Mol. Ecol.">
        <title>Comparative and population genomic landscape of Phellinus noxius: A hypervariable fungus causing root rot in trees.</title>
        <authorList>
            <person name="Chung C.L."/>
            <person name="Lee T.J."/>
            <person name="Akiba M."/>
            <person name="Lee H.H."/>
            <person name="Kuo T.H."/>
            <person name="Liu D."/>
            <person name="Ke H.M."/>
            <person name="Yokoi T."/>
            <person name="Roa M.B."/>
            <person name="Lu M.J."/>
            <person name="Chang Y.Y."/>
            <person name="Ann P.J."/>
            <person name="Tsai J.N."/>
            <person name="Chen C.Y."/>
            <person name="Tzean S.S."/>
            <person name="Ota Y."/>
            <person name="Hattori T."/>
            <person name="Sahashi N."/>
            <person name="Liou R.F."/>
            <person name="Kikuchi T."/>
            <person name="Tsai I.J."/>
        </authorList>
    </citation>
    <scope>NUCLEOTIDE SEQUENCE [LARGE SCALE GENOMIC DNA]</scope>
    <source>
        <strain evidence="3 4">FFPRI411160</strain>
    </source>
</reference>
<dbReference type="OrthoDB" id="541052at2759"/>
<comment type="caution">
    <text evidence="3">The sequence shown here is derived from an EMBL/GenBank/DDBJ whole genome shotgun (WGS) entry which is preliminary data.</text>
</comment>
<dbReference type="InParanoid" id="A0A286UJR9"/>
<dbReference type="Proteomes" id="UP000217199">
    <property type="component" value="Unassembled WGS sequence"/>
</dbReference>
<keyword evidence="1" id="KW-0472">Membrane</keyword>
<evidence type="ECO:0000313" key="4">
    <source>
        <dbReference type="Proteomes" id="UP000217199"/>
    </source>
</evidence>
<dbReference type="PANTHER" id="PTHR12203:SF118">
    <property type="entry name" value="BETA-1,2-XYLOSYLTRANSFERASE 1"/>
    <property type="match status" value="1"/>
</dbReference>
<proteinExistence type="predicted"/>
<accession>A0A286UJR9</accession>
<keyword evidence="4" id="KW-1185">Reference proteome</keyword>
<protein>
    <submittedName>
        <fullName evidence="3">Glycosyltransferase family 90</fullName>
    </submittedName>
</protein>
<dbReference type="AlphaFoldDB" id="A0A286UJR9"/>
<dbReference type="InterPro" id="IPR006598">
    <property type="entry name" value="CAP10"/>
</dbReference>